<dbReference type="Pfam" id="PF10551">
    <property type="entry name" value="MULE"/>
    <property type="match status" value="1"/>
</dbReference>
<gene>
    <name evidence="3" type="ORF">IM811_005717</name>
</gene>
<evidence type="ECO:0000313" key="4">
    <source>
        <dbReference type="Proteomes" id="UP000616885"/>
    </source>
</evidence>
<dbReference type="InterPro" id="IPR052579">
    <property type="entry name" value="Zinc_finger_SWIM"/>
</dbReference>
<proteinExistence type="predicted"/>
<organism evidence="3 4">
    <name type="scientific">Bionectria ochroleuca</name>
    <name type="common">Gliocladium roseum</name>
    <dbReference type="NCBI Taxonomy" id="29856"/>
    <lineage>
        <taxon>Eukaryota</taxon>
        <taxon>Fungi</taxon>
        <taxon>Dikarya</taxon>
        <taxon>Ascomycota</taxon>
        <taxon>Pezizomycotina</taxon>
        <taxon>Sordariomycetes</taxon>
        <taxon>Hypocreomycetidae</taxon>
        <taxon>Hypocreales</taxon>
        <taxon>Bionectriaceae</taxon>
        <taxon>Clonostachys</taxon>
    </lineage>
</organism>
<comment type="caution">
    <text evidence="3">The sequence shown here is derived from an EMBL/GenBank/DDBJ whole genome shotgun (WGS) entry which is preliminary data.</text>
</comment>
<feature type="domain" description="MULE transposase" evidence="2">
    <location>
        <begin position="269"/>
        <end position="362"/>
    </location>
</feature>
<accession>A0A8H7K5E7</accession>
<name>A0A8H7K5E7_BIOOC</name>
<dbReference type="PANTHER" id="PTHR31569">
    <property type="entry name" value="SWIM-TYPE DOMAIN-CONTAINING PROTEIN"/>
    <property type="match status" value="1"/>
</dbReference>
<sequence length="459" mass="52556">MGTQVPKHPGAPRCPNYVSTIHRPTIRHRRVRIAFAATLTSRMMGHTVFPDDILPPEGTYESRESLLAAINSWAKPRGYAFTTGKSLKTPNGRVRVIFACDRNKLPPSTSIDRARRTSSRRTGCKFSVLAKQSLDRNSWVLTHRPDKDCARHNHPPSEDPSAHPAHRRLEEQDATIISNLMTSGIAPRDIQTYAHKHLDTLITQRDLYNRFATTRRDLREGQSSIHALVDQLHSEGFWCRVRLDTDNRLTAIFFAHPDSIAYLQYNPDVLLLDCTYKTNKYHMPLLDMVGVDSCQRSFCIAFAFLSGESEEDYSWALQHLKSLYQRDLPSVILTDRCLAAMNAAATWFSSSKALLCLWHVNKAVLQHCRPSFILQVDQASDQASTRAWEEFYACWHSIVASPNEAIFNERLAKLELMYNNKHLDSVGYIKMYWLDPYKEMIIKAWVDKHLHFGNVATSR</sequence>
<dbReference type="AlphaFoldDB" id="A0A8H7K5E7"/>
<protein>
    <recommendedName>
        <fullName evidence="2">MULE transposase domain-containing protein</fullName>
    </recommendedName>
</protein>
<dbReference type="InterPro" id="IPR018289">
    <property type="entry name" value="MULE_transposase_dom"/>
</dbReference>
<dbReference type="PANTHER" id="PTHR31569:SF4">
    <property type="entry name" value="SWIM-TYPE DOMAIN-CONTAINING PROTEIN"/>
    <property type="match status" value="1"/>
</dbReference>
<feature type="region of interest" description="Disordered" evidence="1">
    <location>
        <begin position="146"/>
        <end position="166"/>
    </location>
</feature>
<reference evidence="3" key="1">
    <citation type="submission" date="2020-10" db="EMBL/GenBank/DDBJ databases">
        <title>High-Quality Genome Resource of Clonostachys rosea strain S41 by Oxford Nanopore Long-Read Sequencing.</title>
        <authorList>
            <person name="Wang H."/>
        </authorList>
    </citation>
    <scope>NUCLEOTIDE SEQUENCE</scope>
    <source>
        <strain evidence="3">S41</strain>
    </source>
</reference>
<evidence type="ECO:0000256" key="1">
    <source>
        <dbReference type="SAM" id="MobiDB-lite"/>
    </source>
</evidence>
<evidence type="ECO:0000313" key="3">
    <source>
        <dbReference type="EMBL" id="KAF9744137.1"/>
    </source>
</evidence>
<dbReference type="Proteomes" id="UP000616885">
    <property type="component" value="Unassembled WGS sequence"/>
</dbReference>
<evidence type="ECO:0000259" key="2">
    <source>
        <dbReference type="Pfam" id="PF10551"/>
    </source>
</evidence>
<dbReference type="EMBL" id="JADCTT010000015">
    <property type="protein sequence ID" value="KAF9744137.1"/>
    <property type="molecule type" value="Genomic_DNA"/>
</dbReference>